<name>A0ABU6J4L3_9BURK</name>
<protein>
    <recommendedName>
        <fullName evidence="4">DUF2384 domain-containing protein</fullName>
    </recommendedName>
</protein>
<comment type="caution">
    <text evidence="2">The sequence shown here is derived from an EMBL/GenBank/DDBJ whole genome shotgun (WGS) entry which is preliminary data.</text>
</comment>
<evidence type="ECO:0008006" key="4">
    <source>
        <dbReference type="Google" id="ProtNLM"/>
    </source>
</evidence>
<dbReference type="Proteomes" id="UP001352263">
    <property type="component" value="Unassembled WGS sequence"/>
</dbReference>
<dbReference type="RefSeq" id="WP_326504907.1">
    <property type="nucleotide sequence ID" value="NZ_JAWIIV010000002.1"/>
</dbReference>
<accession>A0ABU6J4L3</accession>
<sequence length="320" mass="35491">MNYDEGMKPQRVISPSKPMRSLRQSLRRNTTRGDAGLEAADARYGYVLIGARKLPVHKPDSRRALASGDAGATISARVCVNAVSTVPNYEVIEELFREARDGKFDSFSRRLKEIIQHYSAVDGTHHDASTASADRGVSPDPLAAARQRGVDYALTEWQKPENLTLQAAASYAGVSDNTINTRRQKQQIYALVAPNRSRGFRYPQWQFDVDPARLGAALKAFSKFGQDNCWVLHNLMTQPTPGLDGVRPCDFIADSSLDMQRLVQFINTCFSNDDQGVAWHQSNAVSHHHPILPAVSSQSGNLTKVVDTPFVPQEAERRDK</sequence>
<evidence type="ECO:0000313" key="2">
    <source>
        <dbReference type="EMBL" id="MEC4718154.1"/>
    </source>
</evidence>
<evidence type="ECO:0000256" key="1">
    <source>
        <dbReference type="SAM" id="MobiDB-lite"/>
    </source>
</evidence>
<keyword evidence="3" id="KW-1185">Reference proteome</keyword>
<dbReference type="EMBL" id="JAWIIV010000002">
    <property type="protein sequence ID" value="MEC4718154.1"/>
    <property type="molecule type" value="Genomic_DNA"/>
</dbReference>
<gene>
    <name evidence="2" type="ORF">RY831_03275</name>
</gene>
<reference evidence="2 3" key="1">
    <citation type="submission" date="2023-10" db="EMBL/GenBank/DDBJ databases">
        <title>Noviherbaspirillum sp. CPCC 100848 genome assembly.</title>
        <authorList>
            <person name="Li X.Y."/>
            <person name="Fang X.M."/>
        </authorList>
    </citation>
    <scope>NUCLEOTIDE SEQUENCE [LARGE SCALE GENOMIC DNA]</scope>
    <source>
        <strain evidence="2 3">CPCC 100848</strain>
    </source>
</reference>
<evidence type="ECO:0000313" key="3">
    <source>
        <dbReference type="Proteomes" id="UP001352263"/>
    </source>
</evidence>
<organism evidence="2 3">
    <name type="scientific">Noviherbaspirillum album</name>
    <dbReference type="NCBI Taxonomy" id="3080276"/>
    <lineage>
        <taxon>Bacteria</taxon>
        <taxon>Pseudomonadati</taxon>
        <taxon>Pseudomonadota</taxon>
        <taxon>Betaproteobacteria</taxon>
        <taxon>Burkholderiales</taxon>
        <taxon>Oxalobacteraceae</taxon>
        <taxon>Noviherbaspirillum</taxon>
    </lineage>
</organism>
<proteinExistence type="predicted"/>
<feature type="region of interest" description="Disordered" evidence="1">
    <location>
        <begin position="1"/>
        <end position="34"/>
    </location>
</feature>